<evidence type="ECO:0000259" key="2">
    <source>
        <dbReference type="Pfam" id="PF01558"/>
    </source>
</evidence>
<organism evidence="3 5">
    <name type="scientific">Porphyromonas gulae</name>
    <dbReference type="NCBI Taxonomy" id="111105"/>
    <lineage>
        <taxon>Bacteria</taxon>
        <taxon>Pseudomonadati</taxon>
        <taxon>Bacteroidota</taxon>
        <taxon>Bacteroidia</taxon>
        <taxon>Bacteroidales</taxon>
        <taxon>Porphyromonadaceae</taxon>
        <taxon>Porphyromonas</taxon>
    </lineage>
</organism>
<dbReference type="InterPro" id="IPR052198">
    <property type="entry name" value="IorB_Oxidoreductase"/>
</dbReference>
<evidence type="ECO:0000256" key="1">
    <source>
        <dbReference type="ARBA" id="ARBA00023002"/>
    </source>
</evidence>
<dbReference type="AlphaFoldDB" id="A0A099WW11"/>
<name>A0A099WW11_9PORP</name>
<evidence type="ECO:0000313" key="5">
    <source>
        <dbReference type="Proteomes" id="UP000030130"/>
    </source>
</evidence>
<dbReference type="Pfam" id="PF01558">
    <property type="entry name" value="POR"/>
    <property type="match status" value="1"/>
</dbReference>
<evidence type="ECO:0000313" key="6">
    <source>
        <dbReference type="Proteomes" id="UP000030146"/>
    </source>
</evidence>
<dbReference type="GeneID" id="29255932"/>
<dbReference type="PANTHER" id="PTHR43854:SF1">
    <property type="entry name" value="INDOLEPYRUVATE OXIDOREDUCTASE SUBUNIT IORB"/>
    <property type="match status" value="1"/>
</dbReference>
<dbReference type="OrthoDB" id="9789125at2"/>
<dbReference type="RefSeq" id="WP_004585221.1">
    <property type="nucleotide sequence ID" value="NZ_CALUCC010000030.1"/>
</dbReference>
<dbReference type="SUPFAM" id="SSF53323">
    <property type="entry name" value="Pyruvate-ferredoxin oxidoreductase, PFOR, domain III"/>
    <property type="match status" value="1"/>
</dbReference>
<sequence>MKTDIILAGVGGQGILSIAAAIGSAALTNNLYLKQAETHGMSQRGGDVQSFLRLSDAPIYSDLIPIGGADLILSVEPMEALRYLPYLKPDGYVVTNTVPFINIPNYPETTSVISKIESLPHHVLIDADSIARDEVGNVRASNFVMLGAASPFIEIPFDYLAGGIEAIFSRKGQEVVDMNLKALNAGREFALRYAAGK</sequence>
<dbReference type="Proteomes" id="UP000030146">
    <property type="component" value="Unassembled WGS sequence"/>
</dbReference>
<evidence type="ECO:0000313" key="3">
    <source>
        <dbReference type="EMBL" id="KGN83929.1"/>
    </source>
</evidence>
<dbReference type="SMR" id="A0A099WW11"/>
<dbReference type="eggNOG" id="COG1014">
    <property type="taxonomic scope" value="Bacteria"/>
</dbReference>
<gene>
    <name evidence="3" type="ORF">HR08_09955</name>
    <name evidence="4" type="ORF">HR15_07495</name>
</gene>
<dbReference type="GO" id="GO:0016903">
    <property type="term" value="F:oxidoreductase activity, acting on the aldehyde or oxo group of donors"/>
    <property type="evidence" value="ECO:0007669"/>
    <property type="project" value="InterPro"/>
</dbReference>
<dbReference type="InterPro" id="IPR019752">
    <property type="entry name" value="Pyrv/ketoisovalerate_OxRed_cat"/>
</dbReference>
<dbReference type="NCBIfam" id="NF005324">
    <property type="entry name" value="PRK06853.1-4"/>
    <property type="match status" value="1"/>
</dbReference>
<dbReference type="Proteomes" id="UP000030130">
    <property type="component" value="Unassembled WGS sequence"/>
</dbReference>
<dbReference type="EMBL" id="JRAI01000081">
    <property type="protein sequence ID" value="KGN83929.1"/>
    <property type="molecule type" value="Genomic_DNA"/>
</dbReference>
<keyword evidence="1" id="KW-0560">Oxidoreductase</keyword>
<dbReference type="PANTHER" id="PTHR43854">
    <property type="entry name" value="INDOLEPYRUVATE OXIDOREDUCTASE SUBUNIT IORB"/>
    <property type="match status" value="1"/>
</dbReference>
<feature type="domain" description="Pyruvate/ketoisovalerate oxidoreductase catalytic" evidence="2">
    <location>
        <begin position="11"/>
        <end position="188"/>
    </location>
</feature>
<proteinExistence type="predicted"/>
<dbReference type="Gene3D" id="3.40.920.10">
    <property type="entry name" value="Pyruvate-ferredoxin oxidoreductase, PFOR, domain III"/>
    <property type="match status" value="1"/>
</dbReference>
<reference evidence="4 6" key="2">
    <citation type="submission" date="2014-08" db="EMBL/GenBank/DDBJ databases">
        <title>Porphyromonas gulae strain:COT-052_OH3439 Genome sequencing.</title>
        <authorList>
            <person name="Wallis C."/>
            <person name="Deusch O."/>
            <person name="O'Flynn C."/>
            <person name="Davis I."/>
            <person name="Jospin G."/>
            <person name="Darling A.E."/>
            <person name="Coil D.A."/>
            <person name="Alexiev A."/>
            <person name="Horsfall A."/>
            <person name="Kirkwood N."/>
            <person name="Harris S."/>
            <person name="Eisen J.A."/>
        </authorList>
    </citation>
    <scope>NUCLEOTIDE SEQUENCE [LARGE SCALE GENOMIC DNA]</scope>
    <source>
        <strain evidence="6">COT-052 OH3439</strain>
        <strain evidence="4">COT-052_OH3439</strain>
    </source>
</reference>
<keyword evidence="6" id="KW-1185">Reference proteome</keyword>
<comment type="caution">
    <text evidence="3">The sequence shown here is derived from an EMBL/GenBank/DDBJ whole genome shotgun (WGS) entry which is preliminary data.</text>
</comment>
<dbReference type="EMBL" id="JRAK01000098">
    <property type="protein sequence ID" value="KGN86840.1"/>
    <property type="molecule type" value="Genomic_DNA"/>
</dbReference>
<dbReference type="InterPro" id="IPR002869">
    <property type="entry name" value="Pyrv_flavodox_OxRed_cen"/>
</dbReference>
<protein>
    <submittedName>
        <fullName evidence="3">Indolepyruvate oxidoreductase</fullName>
    </submittedName>
</protein>
<reference evidence="3 5" key="1">
    <citation type="submission" date="2014-08" db="EMBL/GenBank/DDBJ databases">
        <title>Porphyromonas gulae strain:COT-052_OH1451 Genome sequencing.</title>
        <authorList>
            <person name="Wallis C."/>
            <person name="Deusch O."/>
            <person name="O'Flynn C."/>
            <person name="Davis I."/>
            <person name="Jospin G."/>
            <person name="Darling A.E."/>
            <person name="Coil D.A."/>
            <person name="Alexiev A."/>
            <person name="Horsfall A."/>
            <person name="Kirkwood N."/>
            <person name="Harris S."/>
            <person name="Eisen J.A."/>
        </authorList>
    </citation>
    <scope>NUCLEOTIDE SEQUENCE [LARGE SCALE GENOMIC DNA]</scope>
    <source>
        <strain evidence="5">COT-052 OH1451</strain>
        <strain evidence="3">COT-052_OH1451</strain>
    </source>
</reference>
<accession>A0A099WW11</accession>
<keyword evidence="3" id="KW-0670">Pyruvate</keyword>
<dbReference type="STRING" id="111105.HR09_07050"/>
<evidence type="ECO:0000313" key="4">
    <source>
        <dbReference type="EMBL" id="KGN86840.1"/>
    </source>
</evidence>